<protein>
    <submittedName>
        <fullName evidence="2">Unnamed protein product</fullName>
    </submittedName>
</protein>
<accession>A0A9W6XQ83</accession>
<name>A0A9W6XQ83_9STRA</name>
<keyword evidence="3" id="KW-1185">Reference proteome</keyword>
<dbReference type="OrthoDB" id="424753at2759"/>
<proteinExistence type="predicted"/>
<sequence length="224" mass="25002">MSIAAVENDFSLKSLQGHSTKSFPTSTEAYMHQQEVRTLSAGEYVVTISATRPGDTESHPDSRGGEPNSILTPASIDANLQLAFDCLDREGRHTLSESDIISFLHLYERVMPSRHGKEALRSFMLQHGSWTCPESMERKLTLDDFRDVYFGLAMRDPDTTSDSVRTRLQELVWEDLLCLTSSSGSDVLDNNSRTEIDCRDVVEIVCCFHSDTPLLGAVALPERN</sequence>
<evidence type="ECO:0000256" key="1">
    <source>
        <dbReference type="SAM" id="MobiDB-lite"/>
    </source>
</evidence>
<gene>
    <name evidence="2" type="ORF">Pfra01_001435800</name>
</gene>
<dbReference type="EMBL" id="BSXT01001507">
    <property type="protein sequence ID" value="GMF43033.1"/>
    <property type="molecule type" value="Genomic_DNA"/>
</dbReference>
<dbReference type="AlphaFoldDB" id="A0A9W6XQ83"/>
<dbReference type="Proteomes" id="UP001165121">
    <property type="component" value="Unassembled WGS sequence"/>
</dbReference>
<evidence type="ECO:0000313" key="3">
    <source>
        <dbReference type="Proteomes" id="UP001165121"/>
    </source>
</evidence>
<evidence type="ECO:0000313" key="2">
    <source>
        <dbReference type="EMBL" id="GMF43033.1"/>
    </source>
</evidence>
<comment type="caution">
    <text evidence="2">The sequence shown here is derived from an EMBL/GenBank/DDBJ whole genome shotgun (WGS) entry which is preliminary data.</text>
</comment>
<feature type="compositionally biased region" description="Basic and acidic residues" evidence="1">
    <location>
        <begin position="54"/>
        <end position="64"/>
    </location>
</feature>
<feature type="region of interest" description="Disordered" evidence="1">
    <location>
        <begin position="50"/>
        <end position="72"/>
    </location>
</feature>
<reference evidence="2" key="1">
    <citation type="submission" date="2023-04" db="EMBL/GenBank/DDBJ databases">
        <title>Phytophthora fragariaefolia NBRC 109709.</title>
        <authorList>
            <person name="Ichikawa N."/>
            <person name="Sato H."/>
            <person name="Tonouchi N."/>
        </authorList>
    </citation>
    <scope>NUCLEOTIDE SEQUENCE</scope>
    <source>
        <strain evidence="2">NBRC 109709</strain>
    </source>
</reference>
<organism evidence="2 3">
    <name type="scientific">Phytophthora fragariaefolia</name>
    <dbReference type="NCBI Taxonomy" id="1490495"/>
    <lineage>
        <taxon>Eukaryota</taxon>
        <taxon>Sar</taxon>
        <taxon>Stramenopiles</taxon>
        <taxon>Oomycota</taxon>
        <taxon>Peronosporomycetes</taxon>
        <taxon>Peronosporales</taxon>
        <taxon>Peronosporaceae</taxon>
        <taxon>Phytophthora</taxon>
    </lineage>
</organism>